<sequence>MKPTYKTKELGMSIKEYFSRAENVVEGVVASGRKGRGIGLRLSLLLAVLVATVLLTGACGPGQKPVIKIRDGQWESQWINNAIAEFIIEEGYGYPVEKLALNTLVMKEALPKGEVDLCLEGWQQNMPDWYNEQIEKGTIVNLGMICETSDQVFIIPKWVAEEYNIKTVFDMIDHWELFQDPQDPSKGLFYNCIAG</sequence>
<reference evidence="3 4" key="1">
    <citation type="submission" date="2019-03" db="EMBL/GenBank/DDBJ databases">
        <title>Metabolic potential of uncultured bacteria and archaea associated with petroleum seepage in deep-sea sediments.</title>
        <authorList>
            <person name="Dong X."/>
            <person name="Hubert C."/>
        </authorList>
    </citation>
    <scope>NUCLEOTIDE SEQUENCE [LARGE SCALE GENOMIC DNA]</scope>
    <source>
        <strain evidence="3">E29_bin36</strain>
    </source>
</reference>
<dbReference type="GO" id="GO:0022857">
    <property type="term" value="F:transmembrane transporter activity"/>
    <property type="evidence" value="ECO:0007669"/>
    <property type="project" value="InterPro"/>
</dbReference>
<keyword evidence="1" id="KW-1133">Transmembrane helix</keyword>
<keyword evidence="1" id="KW-0472">Membrane</keyword>
<evidence type="ECO:0000256" key="1">
    <source>
        <dbReference type="SAM" id="Phobius"/>
    </source>
</evidence>
<dbReference type="GO" id="GO:0043190">
    <property type="term" value="C:ATP-binding cassette (ABC) transporter complex"/>
    <property type="evidence" value="ECO:0007669"/>
    <property type="project" value="InterPro"/>
</dbReference>
<dbReference type="AlphaFoldDB" id="A0A523XH81"/>
<organism evidence="3 4">
    <name type="scientific">candidate division TA06 bacterium</name>
    <dbReference type="NCBI Taxonomy" id="2250710"/>
    <lineage>
        <taxon>Bacteria</taxon>
        <taxon>Bacteria division TA06</taxon>
    </lineage>
</organism>
<dbReference type="Gene3D" id="3.40.190.10">
    <property type="entry name" value="Periplasmic binding protein-like II"/>
    <property type="match status" value="1"/>
</dbReference>
<dbReference type="SUPFAM" id="SSF53850">
    <property type="entry name" value="Periplasmic binding protein-like II"/>
    <property type="match status" value="1"/>
</dbReference>
<evidence type="ECO:0000313" key="4">
    <source>
        <dbReference type="Proteomes" id="UP000315534"/>
    </source>
</evidence>
<feature type="transmembrane region" description="Helical" evidence="1">
    <location>
        <begin position="38"/>
        <end position="58"/>
    </location>
</feature>
<dbReference type="Proteomes" id="UP000315534">
    <property type="component" value="Unassembled WGS sequence"/>
</dbReference>
<proteinExistence type="predicted"/>
<evidence type="ECO:0000313" key="3">
    <source>
        <dbReference type="EMBL" id="TET78614.1"/>
    </source>
</evidence>
<gene>
    <name evidence="3" type="ORF">E3J38_08305</name>
</gene>
<comment type="caution">
    <text evidence="3">The sequence shown here is derived from an EMBL/GenBank/DDBJ whole genome shotgun (WGS) entry which is preliminary data.</text>
</comment>
<dbReference type="Gene3D" id="3.40.190.100">
    <property type="entry name" value="Glycine betaine-binding periplasmic protein, domain 2"/>
    <property type="match status" value="1"/>
</dbReference>
<name>A0A523XH81_UNCT6</name>
<feature type="domain" description="ABC-type glycine betaine transport system substrate-binding" evidence="2">
    <location>
        <begin position="67"/>
        <end position="194"/>
    </location>
</feature>
<feature type="non-terminal residue" evidence="3">
    <location>
        <position position="195"/>
    </location>
</feature>
<protein>
    <recommendedName>
        <fullName evidence="2">ABC-type glycine betaine transport system substrate-binding domain-containing protein</fullName>
    </recommendedName>
</protein>
<dbReference type="Pfam" id="PF04069">
    <property type="entry name" value="OpuAC"/>
    <property type="match status" value="1"/>
</dbReference>
<keyword evidence="1" id="KW-0812">Transmembrane</keyword>
<accession>A0A523XH81</accession>
<evidence type="ECO:0000259" key="2">
    <source>
        <dbReference type="Pfam" id="PF04069"/>
    </source>
</evidence>
<dbReference type="EMBL" id="SOIP01000476">
    <property type="protein sequence ID" value="TET78614.1"/>
    <property type="molecule type" value="Genomic_DNA"/>
</dbReference>
<dbReference type="InterPro" id="IPR007210">
    <property type="entry name" value="ABC_Gly_betaine_transp_sub-bd"/>
</dbReference>